<proteinExistence type="predicted"/>
<dbReference type="EMBL" id="VUJX02000006">
    <property type="protein sequence ID" value="KAL0935735.1"/>
    <property type="molecule type" value="Genomic_DNA"/>
</dbReference>
<keyword evidence="2" id="KW-1185">Reference proteome</keyword>
<dbReference type="Proteomes" id="UP000805649">
    <property type="component" value="Unassembled WGS sequence"/>
</dbReference>
<sequence>MHHPTMLAAAGVAVLSALPGVQAGMYPKSSPVLQLDARSYERLIANSNHTSIVEFYAPWCGHCQNLKPAYEKAAKNLNGLAKVAAIDCDDDANKPFCGSMGIQGFPTLKIVKPGKKPGKPIVEPYEGPRTATGIVEAVVGKITNHVKRVTDKDLDSFLEGDKPKAILFTDKGTTSALLRSVAIDFLDAVTVGQVRNKESAAVEKFGIKSFPTLVLLPGGDKEPIVYDGEMKKDGIVKFISQVAEPNPDPAPAKGKKTEKKSEKKSKSASAKSSSSTKPAAASEEASAEPEAPTETPSTKAAPPPPAPAVPVLATPETLQQECLTSKSHTCVLAFVPTKESENAQKALGSLAEIAHKYAIAQRKLFPIFAVPEENTAGASVVKGLSLKDEVEIVAVNPRRGWWRHYEGNFDAKSVENWIDAIRLGEGSKQKFPESLVVEEVEAAPKEATESTAATEPTPEAETEAPKETVSEPPSKHDEL</sequence>
<name>A0ACC3YUX6_COLTU</name>
<evidence type="ECO:0000313" key="1">
    <source>
        <dbReference type="EMBL" id="KAL0935735.1"/>
    </source>
</evidence>
<gene>
    <name evidence="1" type="ORF">CTRU02_210326</name>
</gene>
<accession>A0ACC3YUX6</accession>
<organism evidence="1 2">
    <name type="scientific">Colletotrichum truncatum</name>
    <name type="common">Anthracnose fungus</name>
    <name type="synonym">Colletotrichum capsici</name>
    <dbReference type="NCBI Taxonomy" id="5467"/>
    <lineage>
        <taxon>Eukaryota</taxon>
        <taxon>Fungi</taxon>
        <taxon>Dikarya</taxon>
        <taxon>Ascomycota</taxon>
        <taxon>Pezizomycotina</taxon>
        <taxon>Sordariomycetes</taxon>
        <taxon>Hypocreomycetidae</taxon>
        <taxon>Glomerellales</taxon>
        <taxon>Glomerellaceae</taxon>
        <taxon>Colletotrichum</taxon>
        <taxon>Colletotrichum truncatum species complex</taxon>
    </lineage>
</organism>
<comment type="caution">
    <text evidence="1">The sequence shown here is derived from an EMBL/GenBank/DDBJ whole genome shotgun (WGS) entry which is preliminary data.</text>
</comment>
<reference evidence="1 2" key="1">
    <citation type="journal article" date="2020" name="Phytopathology">
        <title>Genome Sequence Resources of Colletotrichum truncatum, C. plurivorum, C. musicola, and C. sojae: Four Species Pathogenic to Soybean (Glycine max).</title>
        <authorList>
            <person name="Rogerio F."/>
            <person name="Boufleur T.R."/>
            <person name="Ciampi-Guillardi M."/>
            <person name="Sukno S.A."/>
            <person name="Thon M.R."/>
            <person name="Massola Junior N.S."/>
            <person name="Baroncelli R."/>
        </authorList>
    </citation>
    <scope>NUCLEOTIDE SEQUENCE [LARGE SCALE GENOMIC DNA]</scope>
    <source>
        <strain evidence="1 2">CMES1059</strain>
    </source>
</reference>
<evidence type="ECO:0000313" key="2">
    <source>
        <dbReference type="Proteomes" id="UP000805649"/>
    </source>
</evidence>
<protein>
    <submittedName>
        <fullName evidence="1">Uncharacterized protein</fullName>
    </submittedName>
</protein>